<dbReference type="InterPro" id="IPR011032">
    <property type="entry name" value="GroES-like_sf"/>
</dbReference>
<proteinExistence type="inferred from homology"/>
<dbReference type="InterPro" id="IPR002328">
    <property type="entry name" value="ADH_Zn_CS"/>
</dbReference>
<dbReference type="InterPro" id="IPR036291">
    <property type="entry name" value="NAD(P)-bd_dom_sf"/>
</dbReference>
<reference evidence="10 11" key="1">
    <citation type="submission" date="2021-03" db="EMBL/GenBank/DDBJ databases">
        <title>Genomic Encyclopedia of Type Strains, Phase IV (KMG-IV): sequencing the most valuable type-strain genomes for metagenomic binning, comparative biology and taxonomic classification.</title>
        <authorList>
            <person name="Goeker M."/>
        </authorList>
    </citation>
    <scope>NUCLEOTIDE SEQUENCE [LARGE SCALE GENOMIC DNA]</scope>
    <source>
        <strain evidence="10 11">DSM 25609</strain>
    </source>
</reference>
<dbReference type="SUPFAM" id="SSF50129">
    <property type="entry name" value="GroES-like"/>
    <property type="match status" value="1"/>
</dbReference>
<dbReference type="EC" id="1.2.1.46" evidence="10"/>
<dbReference type="Gene3D" id="3.90.180.10">
    <property type="entry name" value="Medium-chain alcohol dehydrogenases, catalytic domain"/>
    <property type="match status" value="1"/>
</dbReference>
<keyword evidence="11" id="KW-1185">Reference proteome</keyword>
<accession>A0ABS4IIE2</accession>
<evidence type="ECO:0000256" key="6">
    <source>
        <dbReference type="ARBA" id="ARBA00023027"/>
    </source>
</evidence>
<evidence type="ECO:0000256" key="1">
    <source>
        <dbReference type="ARBA" id="ARBA00001947"/>
    </source>
</evidence>
<dbReference type="Pfam" id="PF00107">
    <property type="entry name" value="ADH_zinc_N"/>
    <property type="match status" value="1"/>
</dbReference>
<evidence type="ECO:0000259" key="8">
    <source>
        <dbReference type="Pfam" id="PF00107"/>
    </source>
</evidence>
<feature type="domain" description="Alcohol dehydrogenase-like N-terminal" evidence="9">
    <location>
        <begin position="44"/>
        <end position="162"/>
    </location>
</feature>
<comment type="similarity">
    <text evidence="2 7">Belongs to the zinc-containing alcohol dehydrogenase family.</text>
</comment>
<dbReference type="SUPFAM" id="SSF51735">
    <property type="entry name" value="NAD(P)-binding Rossmann-fold domains"/>
    <property type="match status" value="1"/>
</dbReference>
<comment type="cofactor">
    <cofactor evidence="1 7">
        <name>Zn(2+)</name>
        <dbReference type="ChEBI" id="CHEBI:29105"/>
    </cofactor>
</comment>
<keyword evidence="4 7" id="KW-0862">Zinc</keyword>
<feature type="domain" description="Alcohol dehydrogenase-like C-terminal" evidence="8">
    <location>
        <begin position="206"/>
        <end position="274"/>
    </location>
</feature>
<evidence type="ECO:0000256" key="7">
    <source>
        <dbReference type="RuleBase" id="RU361277"/>
    </source>
</evidence>
<dbReference type="PANTHER" id="PTHR42813:SF3">
    <property type="entry name" value="GLUTATHIONE-INDEPENDENT FORMALDEHYDE DEHYDROGENASE"/>
    <property type="match status" value="1"/>
</dbReference>
<name>A0ABS4IIE2_9BACI</name>
<dbReference type="InterPro" id="IPR013149">
    <property type="entry name" value="ADH-like_C"/>
</dbReference>
<dbReference type="GO" id="GO:0018467">
    <property type="term" value="F:formaldehyde dehydrogenase (NAD+) activity"/>
    <property type="evidence" value="ECO:0007669"/>
    <property type="project" value="UniProtKB-EC"/>
</dbReference>
<comment type="caution">
    <text evidence="10">The sequence shown here is derived from an EMBL/GenBank/DDBJ whole genome shotgun (WGS) entry which is preliminary data.</text>
</comment>
<protein>
    <submittedName>
        <fullName evidence="10">Glutathione-independent formaldehyde dehydrogenase</fullName>
        <ecNumber evidence="10">1.2.1.46</ecNumber>
    </submittedName>
</protein>
<dbReference type="Gene3D" id="3.40.50.720">
    <property type="entry name" value="NAD(P)-binding Rossmann-like Domain"/>
    <property type="match status" value="1"/>
</dbReference>
<dbReference type="CDD" id="cd08282">
    <property type="entry name" value="PFDH_like"/>
    <property type="match status" value="1"/>
</dbReference>
<gene>
    <name evidence="10" type="ORF">J2Z83_002845</name>
</gene>
<evidence type="ECO:0000256" key="4">
    <source>
        <dbReference type="ARBA" id="ARBA00022833"/>
    </source>
</evidence>
<evidence type="ECO:0000256" key="3">
    <source>
        <dbReference type="ARBA" id="ARBA00022723"/>
    </source>
</evidence>
<evidence type="ECO:0000256" key="2">
    <source>
        <dbReference type="ARBA" id="ARBA00008072"/>
    </source>
</evidence>
<dbReference type="PANTHER" id="PTHR42813">
    <property type="entry name" value="ZINC-TYPE ALCOHOL DEHYDROGENASE-LIKE"/>
    <property type="match status" value="1"/>
</dbReference>
<dbReference type="InterPro" id="IPR013154">
    <property type="entry name" value="ADH-like_N"/>
</dbReference>
<evidence type="ECO:0000313" key="11">
    <source>
        <dbReference type="Proteomes" id="UP001519345"/>
    </source>
</evidence>
<dbReference type="NCBIfam" id="TIGR02819">
    <property type="entry name" value="fdhA_non_GSH"/>
    <property type="match status" value="1"/>
</dbReference>
<dbReference type="RefSeq" id="WP_209463818.1">
    <property type="nucleotide sequence ID" value="NZ_CP110224.1"/>
</dbReference>
<evidence type="ECO:0000259" key="9">
    <source>
        <dbReference type="Pfam" id="PF08240"/>
    </source>
</evidence>
<organism evidence="10 11">
    <name type="scientific">Virgibacillus natechei</name>
    <dbReference type="NCBI Taxonomy" id="1216297"/>
    <lineage>
        <taxon>Bacteria</taxon>
        <taxon>Bacillati</taxon>
        <taxon>Bacillota</taxon>
        <taxon>Bacilli</taxon>
        <taxon>Bacillales</taxon>
        <taxon>Bacillaceae</taxon>
        <taxon>Virgibacillus</taxon>
    </lineage>
</organism>
<dbReference type="PROSITE" id="PS00059">
    <property type="entry name" value="ADH_ZINC"/>
    <property type="match status" value="1"/>
</dbReference>
<dbReference type="Pfam" id="PF08240">
    <property type="entry name" value="ADH_N"/>
    <property type="match status" value="1"/>
</dbReference>
<keyword evidence="5 10" id="KW-0560">Oxidoreductase</keyword>
<evidence type="ECO:0000256" key="5">
    <source>
        <dbReference type="ARBA" id="ARBA00023002"/>
    </source>
</evidence>
<keyword evidence="3 7" id="KW-0479">Metal-binding</keyword>
<keyword evidence="6" id="KW-0520">NAD</keyword>
<evidence type="ECO:0000313" key="10">
    <source>
        <dbReference type="EMBL" id="MBP1970709.1"/>
    </source>
</evidence>
<sequence>MASNRGVVYVKPGEVEIQDISYPDLILRDGPGVNPLNVGRKCNHGVIVKVVTTNICGSDQHMVRGRTTAPSGLVLGHEITGEVVEVGRDVEFMKKGDLVSVPFNIACGRCRNCKQQDTHICQNVNPDRPGSAYGYVDMGGWVGGQSEYVMVPYADFQLLKFPDKDQAMEKILDLTMLSDIFPTGYHGAVSAGVKPGSTVYVAGAGPVGLAAAHSAQLLGASVVIVGDLIEERLAQARSFGCETVNLREHANLEEQIEQVLGEPEVDCAIDAVGFEASGHGQDAGEAPATVLNSVMGITRAGGRLGIPGLYVTGDPGAEDKDAQEGTLKIRFGLGFAKAHTFVTGQTPVMKYHRDLMQSILSGNAQIAKAVNATLISLEDAPASYKAFDGGASKKFVIDPHGMVGTN</sequence>
<dbReference type="EMBL" id="JAGGKX010000016">
    <property type="protein sequence ID" value="MBP1970709.1"/>
    <property type="molecule type" value="Genomic_DNA"/>
</dbReference>
<dbReference type="InterPro" id="IPR014184">
    <property type="entry name" value="HCHO_DH_non_GSH"/>
</dbReference>
<dbReference type="Proteomes" id="UP001519345">
    <property type="component" value="Unassembled WGS sequence"/>
</dbReference>